<comment type="pathway">
    <text evidence="1 8">Metabolic intermediate biosynthesis; chorismate biosynthesis; chorismate from D-erythrose 4-phosphate and phosphoenolpyruvate: step 4/7.</text>
</comment>
<feature type="domain" description="Quinate/shikimate 5-dehydrogenase/glutamyl-tRNA reductase" evidence="9">
    <location>
        <begin position="117"/>
        <end position="193"/>
    </location>
</feature>
<feature type="binding site" evidence="8">
    <location>
        <position position="78"/>
    </location>
    <ligand>
        <name>NADP(+)</name>
        <dbReference type="ChEBI" id="CHEBI:58349"/>
    </ligand>
</feature>
<dbReference type="EMBL" id="JADJMH010000028">
    <property type="protein sequence ID" value="MBK7676859.1"/>
    <property type="molecule type" value="Genomic_DNA"/>
</dbReference>
<dbReference type="InterPro" id="IPR013708">
    <property type="entry name" value="Shikimate_DH-bd_N"/>
</dbReference>
<evidence type="ECO:0000313" key="12">
    <source>
        <dbReference type="EMBL" id="MBK7676859.1"/>
    </source>
</evidence>
<feature type="binding site" evidence="8">
    <location>
        <position position="102"/>
    </location>
    <ligand>
        <name>shikimate</name>
        <dbReference type="ChEBI" id="CHEBI:36208"/>
    </ligand>
</feature>
<comment type="caution">
    <text evidence="12">The sequence shown here is derived from an EMBL/GenBank/DDBJ whole genome shotgun (WGS) entry which is preliminary data.</text>
</comment>
<dbReference type="InterPro" id="IPR046346">
    <property type="entry name" value="Aminoacid_DH-like_N_sf"/>
</dbReference>
<gene>
    <name evidence="8 12" type="primary">aroE</name>
    <name evidence="12" type="ORF">IPJ27_20065</name>
</gene>
<comment type="function">
    <text evidence="8">Involved in the biosynthesis of the chorismate, which leads to the biosynthesis of aromatic amino acids. Catalyzes the reversible NADPH linked reduction of 3-dehydroshikimate (DHSA) to yield shikimate (SA).</text>
</comment>
<name>A0A935Q0T5_9PROT</name>
<sequence length="279" mass="29185">MSDRYCVFGNPVGHSRSPAIHAAFAAQCRQDLMYEAILAPRDGFVDAVRRFVAGGGRGASVTVPFKEEACLVAKRLTDRAKIAGAVNTLVFEGSAVLGDNTDGYGLLRDLTHNLSCQVTGKRVLLLGAGGAARGVIAPLLDTQPAALVVANRTAARAHDLAQRVSRADSLGACGYPQLAGQSFDLVINATSASLGGKLPPLPEGVFAAGSLAYDMMYGQGRTPFLVFAGRQGAARLVDGLGMLVEQAAEAFRIWRGMRPDTTPVMAMLRAAEPAPSATQ</sequence>
<dbReference type="Gene3D" id="3.40.50.10860">
    <property type="entry name" value="Leucine Dehydrogenase, chain A, domain 1"/>
    <property type="match status" value="1"/>
</dbReference>
<evidence type="ECO:0000259" key="11">
    <source>
        <dbReference type="Pfam" id="PF18317"/>
    </source>
</evidence>
<feature type="binding site" evidence="8">
    <location>
        <begin position="127"/>
        <end position="131"/>
    </location>
    <ligand>
        <name>NADP(+)</name>
        <dbReference type="ChEBI" id="CHEBI:58349"/>
    </ligand>
</feature>
<evidence type="ECO:0000256" key="5">
    <source>
        <dbReference type="ARBA" id="ARBA00023002"/>
    </source>
</evidence>
<evidence type="ECO:0000256" key="4">
    <source>
        <dbReference type="ARBA" id="ARBA00022857"/>
    </source>
</evidence>
<keyword evidence="6 8" id="KW-0057">Aromatic amino acid biosynthesis</keyword>
<evidence type="ECO:0000256" key="8">
    <source>
        <dbReference type="HAMAP-Rule" id="MF_00222"/>
    </source>
</evidence>
<feature type="domain" description="Shikimate dehydrogenase substrate binding N-terminal" evidence="10">
    <location>
        <begin position="7"/>
        <end position="89"/>
    </location>
</feature>
<dbReference type="GO" id="GO:0050661">
    <property type="term" value="F:NADP binding"/>
    <property type="evidence" value="ECO:0007669"/>
    <property type="project" value="InterPro"/>
</dbReference>
<dbReference type="GO" id="GO:0005829">
    <property type="term" value="C:cytosol"/>
    <property type="evidence" value="ECO:0007669"/>
    <property type="project" value="TreeGrafter"/>
</dbReference>
<dbReference type="InterPro" id="IPR022893">
    <property type="entry name" value="Shikimate_DH_fam"/>
</dbReference>
<comment type="similarity">
    <text evidence="8">Belongs to the shikimate dehydrogenase family.</text>
</comment>
<dbReference type="PANTHER" id="PTHR21089">
    <property type="entry name" value="SHIKIMATE DEHYDROGENASE"/>
    <property type="match status" value="1"/>
</dbReference>
<dbReference type="SUPFAM" id="SSF53223">
    <property type="entry name" value="Aminoacid dehydrogenase-like, N-terminal domain"/>
    <property type="match status" value="1"/>
</dbReference>
<dbReference type="GO" id="GO:0019632">
    <property type="term" value="P:shikimate metabolic process"/>
    <property type="evidence" value="ECO:0007669"/>
    <property type="project" value="InterPro"/>
</dbReference>
<dbReference type="HAMAP" id="MF_00222">
    <property type="entry name" value="Shikimate_DH_AroE"/>
    <property type="match status" value="1"/>
</dbReference>
<evidence type="ECO:0000256" key="3">
    <source>
        <dbReference type="ARBA" id="ARBA00022605"/>
    </source>
</evidence>
<feature type="active site" description="Proton acceptor" evidence="8">
    <location>
        <position position="66"/>
    </location>
</feature>
<accession>A0A935Q0T5</accession>
<feature type="binding site" evidence="8">
    <location>
        <position position="215"/>
    </location>
    <ligand>
        <name>NADP(+)</name>
        <dbReference type="ChEBI" id="CHEBI:58349"/>
    </ligand>
</feature>
<proteinExistence type="inferred from homology"/>
<dbReference type="InterPro" id="IPR041121">
    <property type="entry name" value="SDH_C"/>
</dbReference>
<keyword evidence="5 8" id="KW-0560">Oxidoreductase</keyword>
<evidence type="ECO:0000256" key="6">
    <source>
        <dbReference type="ARBA" id="ARBA00023141"/>
    </source>
</evidence>
<dbReference type="GO" id="GO:0009423">
    <property type="term" value="P:chorismate biosynthetic process"/>
    <property type="evidence" value="ECO:0007669"/>
    <property type="project" value="UniProtKB-UniRule"/>
</dbReference>
<feature type="binding site" evidence="8">
    <location>
        <begin position="15"/>
        <end position="17"/>
    </location>
    <ligand>
        <name>shikimate</name>
        <dbReference type="ChEBI" id="CHEBI:36208"/>
    </ligand>
</feature>
<dbReference type="GO" id="GO:0004764">
    <property type="term" value="F:shikimate 3-dehydrogenase (NADP+) activity"/>
    <property type="evidence" value="ECO:0007669"/>
    <property type="project" value="UniProtKB-UniRule"/>
</dbReference>
<protein>
    <recommendedName>
        <fullName evidence="2 8">Shikimate dehydrogenase (NADP(+))</fullName>
        <shortName evidence="8">SDH</shortName>
        <ecNumber evidence="2 8">1.1.1.25</ecNumber>
    </recommendedName>
</protein>
<dbReference type="Gene3D" id="3.40.50.720">
    <property type="entry name" value="NAD(P)-binding Rossmann-like Domain"/>
    <property type="match status" value="1"/>
</dbReference>
<dbReference type="AlphaFoldDB" id="A0A935Q0T5"/>
<organism evidence="12 13">
    <name type="scientific">Candidatus Accumulibacter proximus</name>
    <dbReference type="NCBI Taxonomy" id="2954385"/>
    <lineage>
        <taxon>Bacteria</taxon>
        <taxon>Pseudomonadati</taxon>
        <taxon>Pseudomonadota</taxon>
        <taxon>Betaproteobacteria</taxon>
        <taxon>Candidatus Accumulibacter</taxon>
    </lineage>
</organism>
<feature type="binding site" evidence="8">
    <location>
        <position position="87"/>
    </location>
    <ligand>
        <name>shikimate</name>
        <dbReference type="ChEBI" id="CHEBI:36208"/>
    </ligand>
</feature>
<feature type="binding site" evidence="8">
    <location>
        <position position="246"/>
    </location>
    <ligand>
        <name>shikimate</name>
        <dbReference type="ChEBI" id="CHEBI:36208"/>
    </ligand>
</feature>
<dbReference type="PANTHER" id="PTHR21089:SF1">
    <property type="entry name" value="BIFUNCTIONAL 3-DEHYDROQUINATE DEHYDRATASE_SHIKIMATE DEHYDROGENASE, CHLOROPLASTIC"/>
    <property type="match status" value="1"/>
</dbReference>
<keyword evidence="3 8" id="KW-0028">Amino-acid biosynthesis</keyword>
<feature type="domain" description="SDH C-terminal" evidence="11">
    <location>
        <begin position="239"/>
        <end position="266"/>
    </location>
</feature>
<dbReference type="InterPro" id="IPR011342">
    <property type="entry name" value="Shikimate_DH"/>
</dbReference>
<dbReference type="Pfam" id="PF08501">
    <property type="entry name" value="Shikimate_dh_N"/>
    <property type="match status" value="1"/>
</dbReference>
<evidence type="ECO:0000256" key="2">
    <source>
        <dbReference type="ARBA" id="ARBA00012962"/>
    </source>
</evidence>
<dbReference type="Pfam" id="PF01488">
    <property type="entry name" value="Shikimate_DH"/>
    <property type="match status" value="1"/>
</dbReference>
<evidence type="ECO:0000313" key="13">
    <source>
        <dbReference type="Proteomes" id="UP000697998"/>
    </source>
</evidence>
<dbReference type="SUPFAM" id="SSF51735">
    <property type="entry name" value="NAD(P)-binding Rossmann-fold domains"/>
    <property type="match status" value="1"/>
</dbReference>
<feature type="binding site" evidence="8">
    <location>
        <position position="62"/>
    </location>
    <ligand>
        <name>shikimate</name>
        <dbReference type="ChEBI" id="CHEBI:36208"/>
    </ligand>
</feature>
<evidence type="ECO:0000256" key="7">
    <source>
        <dbReference type="ARBA" id="ARBA00049442"/>
    </source>
</evidence>
<dbReference type="CDD" id="cd01065">
    <property type="entry name" value="NAD_bind_Shikimate_DH"/>
    <property type="match status" value="1"/>
</dbReference>
<dbReference type="InterPro" id="IPR006151">
    <property type="entry name" value="Shikm_DH/Glu-tRNA_Rdtase"/>
</dbReference>
<dbReference type="EC" id="1.1.1.25" evidence="2 8"/>
<dbReference type="Proteomes" id="UP000697998">
    <property type="component" value="Unassembled WGS sequence"/>
</dbReference>
<dbReference type="GO" id="GO:0008652">
    <property type="term" value="P:amino acid biosynthetic process"/>
    <property type="evidence" value="ECO:0007669"/>
    <property type="project" value="UniProtKB-KW"/>
</dbReference>
<evidence type="ECO:0000259" key="9">
    <source>
        <dbReference type="Pfam" id="PF01488"/>
    </source>
</evidence>
<reference evidence="12 13" key="1">
    <citation type="submission" date="2020-10" db="EMBL/GenBank/DDBJ databases">
        <title>Connecting structure to function with the recovery of over 1000 high-quality activated sludge metagenome-assembled genomes encoding full-length rRNA genes using long-read sequencing.</title>
        <authorList>
            <person name="Singleton C.M."/>
            <person name="Petriglieri F."/>
            <person name="Kristensen J.M."/>
            <person name="Kirkegaard R.H."/>
            <person name="Michaelsen T.Y."/>
            <person name="Andersen M.H."/>
            <person name="Karst S.M."/>
            <person name="Dueholm M.S."/>
            <person name="Nielsen P.H."/>
            <person name="Albertsen M."/>
        </authorList>
    </citation>
    <scope>NUCLEOTIDE SEQUENCE [LARGE SCALE GENOMIC DNA]</scope>
    <source>
        <strain evidence="12">EsbW_18-Q3-R4-48_BATAC.285</strain>
    </source>
</reference>
<keyword evidence="4 8" id="KW-0521">NADP</keyword>
<comment type="catalytic activity">
    <reaction evidence="7 8">
        <text>shikimate + NADP(+) = 3-dehydroshikimate + NADPH + H(+)</text>
        <dbReference type="Rhea" id="RHEA:17737"/>
        <dbReference type="ChEBI" id="CHEBI:15378"/>
        <dbReference type="ChEBI" id="CHEBI:16630"/>
        <dbReference type="ChEBI" id="CHEBI:36208"/>
        <dbReference type="ChEBI" id="CHEBI:57783"/>
        <dbReference type="ChEBI" id="CHEBI:58349"/>
        <dbReference type="EC" id="1.1.1.25"/>
    </reaction>
</comment>
<dbReference type="Pfam" id="PF18317">
    <property type="entry name" value="SDH_C"/>
    <property type="match status" value="1"/>
</dbReference>
<evidence type="ECO:0000259" key="10">
    <source>
        <dbReference type="Pfam" id="PF08501"/>
    </source>
</evidence>
<dbReference type="FunFam" id="3.40.50.10860:FF:000006">
    <property type="entry name" value="Shikimate dehydrogenase (NADP(+))"/>
    <property type="match status" value="1"/>
</dbReference>
<dbReference type="NCBIfam" id="NF001310">
    <property type="entry name" value="PRK00258.1-2"/>
    <property type="match status" value="1"/>
</dbReference>
<feature type="binding site" evidence="8">
    <location>
        <position position="239"/>
    </location>
    <ligand>
        <name>NADP(+)</name>
        <dbReference type="ChEBI" id="CHEBI:58349"/>
    </ligand>
</feature>
<dbReference type="InterPro" id="IPR036291">
    <property type="entry name" value="NAD(P)-bd_dom_sf"/>
</dbReference>
<feature type="binding site" evidence="8">
    <location>
        <position position="217"/>
    </location>
    <ligand>
        <name>shikimate</name>
        <dbReference type="ChEBI" id="CHEBI:36208"/>
    </ligand>
</feature>
<evidence type="ECO:0000256" key="1">
    <source>
        <dbReference type="ARBA" id="ARBA00004871"/>
    </source>
</evidence>
<comment type="subunit">
    <text evidence="8">Homodimer.</text>
</comment>
<dbReference type="FunFam" id="3.40.50.720:FF:000104">
    <property type="entry name" value="Shikimate dehydrogenase (NADP(+))"/>
    <property type="match status" value="1"/>
</dbReference>
<dbReference type="GO" id="GO:0009073">
    <property type="term" value="P:aromatic amino acid family biosynthetic process"/>
    <property type="evidence" value="ECO:0007669"/>
    <property type="project" value="UniProtKB-KW"/>
</dbReference>
<dbReference type="NCBIfam" id="TIGR00507">
    <property type="entry name" value="aroE"/>
    <property type="match status" value="1"/>
</dbReference>
<feature type="binding site" evidence="8">
    <location>
        <begin position="151"/>
        <end position="156"/>
    </location>
    <ligand>
        <name>NADP(+)</name>
        <dbReference type="ChEBI" id="CHEBI:58349"/>
    </ligand>
</feature>